<name>A0A0N4ZLR4_PARTI</name>
<feature type="signal peptide" evidence="1">
    <location>
        <begin position="1"/>
        <end position="17"/>
    </location>
</feature>
<keyword evidence="2" id="KW-1185">Reference proteome</keyword>
<keyword evidence="1" id="KW-0732">Signal</keyword>
<dbReference type="Proteomes" id="UP000038045">
    <property type="component" value="Unplaced"/>
</dbReference>
<proteinExistence type="predicted"/>
<organism evidence="2 3">
    <name type="scientific">Parastrongyloides trichosuri</name>
    <name type="common">Possum-specific nematode worm</name>
    <dbReference type="NCBI Taxonomy" id="131310"/>
    <lineage>
        <taxon>Eukaryota</taxon>
        <taxon>Metazoa</taxon>
        <taxon>Ecdysozoa</taxon>
        <taxon>Nematoda</taxon>
        <taxon>Chromadorea</taxon>
        <taxon>Rhabditida</taxon>
        <taxon>Tylenchina</taxon>
        <taxon>Panagrolaimomorpha</taxon>
        <taxon>Strongyloidoidea</taxon>
        <taxon>Strongyloididae</taxon>
        <taxon>Parastrongyloides</taxon>
    </lineage>
</organism>
<evidence type="ECO:0000313" key="2">
    <source>
        <dbReference type="Proteomes" id="UP000038045"/>
    </source>
</evidence>
<evidence type="ECO:0000256" key="1">
    <source>
        <dbReference type="SAM" id="SignalP"/>
    </source>
</evidence>
<feature type="chain" id="PRO_5005891908" evidence="1">
    <location>
        <begin position="18"/>
        <end position="140"/>
    </location>
</feature>
<accession>A0A0N4ZLR4</accession>
<protein>
    <submittedName>
        <fullName evidence="3">Uncharacterized protein</fullName>
    </submittedName>
</protein>
<dbReference type="AlphaFoldDB" id="A0A0N4ZLR4"/>
<reference evidence="3" key="1">
    <citation type="submission" date="2017-02" db="UniProtKB">
        <authorList>
            <consortium name="WormBaseParasite"/>
        </authorList>
    </citation>
    <scope>IDENTIFICATION</scope>
</reference>
<sequence>MLKSFLFIILTSNALQGAIITAKKCYGGNYAFAIMGQFVCPCGDLTKEKFLLSKCGPLGFNCHTVGTIPTRNGLFNFNATMENMPIDEFQLKLRFEYECCCDIKARALCIRELFLDIPYENIHCGTSISNVKYSLWNIYI</sequence>
<dbReference type="WBParaSite" id="PTRK_0000943800.1">
    <property type="protein sequence ID" value="PTRK_0000943800.1"/>
    <property type="gene ID" value="PTRK_0000943800"/>
</dbReference>
<evidence type="ECO:0000313" key="3">
    <source>
        <dbReference type="WBParaSite" id="PTRK_0000943800.1"/>
    </source>
</evidence>